<keyword evidence="2" id="KW-1185">Reference proteome</keyword>
<proteinExistence type="predicted"/>
<protein>
    <submittedName>
        <fullName evidence="1">DUF4221 domain-containing protein</fullName>
    </submittedName>
</protein>
<sequence length="383" mass="44109">MINRRLLLGYFFGIGLSLLTSCRSEVVKENFSALRYSIDTVYIDSKDEIIYLKMRLYTSDYSDSDGMYYNLNNAANQVEQINLNSLELEKIIPFEQEGPNGTGFWTTDLKVTSDQQLFLGGERSGIYSLSGKLLQSFDWFAIEKENGGLLDEERIDYQTVNPNYPKEVFAIVINDKTNSVSLRHLNSSKNSIVIHNIDPNDNYRTYTLGDLSSYNNWDPLLYIKSINDHVIVSHEYANDFHVLYPLKDSLISIAYKSVLFESKVKPTTEGDLNNSIEDRKKALKSYRSQIAYGPFVFDNKNKLYIRLSASVIYGEKDREGHLLPEIASSTLYISTFDENFNHMLDQEIPELNKIGLPKYFTKDGAVWIYQNIDDELSFVRIQF</sequence>
<reference evidence="1" key="1">
    <citation type="submission" date="2022-03" db="EMBL/GenBank/DDBJ databases">
        <title>De novo assembled genomes of Belliella spp. (Cyclobacteriaceae) strains.</title>
        <authorList>
            <person name="Szabo A."/>
            <person name="Korponai K."/>
            <person name="Felfoldi T."/>
        </authorList>
    </citation>
    <scope>NUCLEOTIDE SEQUENCE</scope>
    <source>
        <strain evidence="1">DSM 111904</strain>
    </source>
</reference>
<evidence type="ECO:0000313" key="2">
    <source>
        <dbReference type="Proteomes" id="UP001165489"/>
    </source>
</evidence>
<gene>
    <name evidence="1" type="ORF">MM239_17840</name>
</gene>
<accession>A0ABS9V4C3</accession>
<evidence type="ECO:0000313" key="1">
    <source>
        <dbReference type="EMBL" id="MCH7411262.1"/>
    </source>
</evidence>
<dbReference type="PROSITE" id="PS51257">
    <property type="entry name" value="PROKAR_LIPOPROTEIN"/>
    <property type="match status" value="1"/>
</dbReference>
<dbReference type="Proteomes" id="UP001165489">
    <property type="component" value="Unassembled WGS sequence"/>
</dbReference>
<dbReference type="InterPro" id="IPR025316">
    <property type="entry name" value="DUF4221"/>
</dbReference>
<dbReference type="Pfam" id="PF13970">
    <property type="entry name" value="DUF4221"/>
    <property type="match status" value="1"/>
</dbReference>
<name>A0ABS9V4C3_9BACT</name>
<dbReference type="RefSeq" id="WP_241349612.1">
    <property type="nucleotide sequence ID" value="NZ_JAKZGP010000066.1"/>
</dbReference>
<comment type="caution">
    <text evidence="1">The sequence shown here is derived from an EMBL/GenBank/DDBJ whole genome shotgun (WGS) entry which is preliminary data.</text>
</comment>
<organism evidence="1 2">
    <name type="scientific">Belliella filtrata</name>
    <dbReference type="NCBI Taxonomy" id="2923435"/>
    <lineage>
        <taxon>Bacteria</taxon>
        <taxon>Pseudomonadati</taxon>
        <taxon>Bacteroidota</taxon>
        <taxon>Cytophagia</taxon>
        <taxon>Cytophagales</taxon>
        <taxon>Cyclobacteriaceae</taxon>
        <taxon>Belliella</taxon>
    </lineage>
</organism>
<dbReference type="EMBL" id="JAKZGP010000066">
    <property type="protein sequence ID" value="MCH7411262.1"/>
    <property type="molecule type" value="Genomic_DNA"/>
</dbReference>